<accession>A0A0R2UCT0</accession>
<feature type="domain" description="Metallo-beta-lactamase" evidence="7">
    <location>
        <begin position="75"/>
        <end position="292"/>
    </location>
</feature>
<reference evidence="8 9" key="1">
    <citation type="submission" date="2015-10" db="EMBL/GenBank/DDBJ databases">
        <title>Metagenome-Assembled Genomes uncover a global brackish microbiome.</title>
        <authorList>
            <person name="Hugerth L.W."/>
            <person name="Larsson J."/>
            <person name="Alneberg J."/>
            <person name="Lindh M.V."/>
            <person name="Legrand C."/>
            <person name="Pinhassi J."/>
            <person name="Andersson A.F."/>
        </authorList>
    </citation>
    <scope>NUCLEOTIDE SEQUENCE [LARGE SCALE GENOMIC DNA]</scope>
    <source>
        <strain evidence="8">BACL26 MAG-121220-bin70</strain>
    </source>
</reference>
<keyword evidence="5" id="KW-0862">Zinc</keyword>
<dbReference type="SMART" id="SM00849">
    <property type="entry name" value="Lactamase_B"/>
    <property type="match status" value="1"/>
</dbReference>
<dbReference type="Gene3D" id="3.60.15.10">
    <property type="entry name" value="Ribonuclease Z/Hydroxyacylglutathione hydrolase-like"/>
    <property type="match status" value="1"/>
</dbReference>
<evidence type="ECO:0000313" key="9">
    <source>
        <dbReference type="Proteomes" id="UP000051213"/>
    </source>
</evidence>
<feature type="transmembrane region" description="Helical" evidence="6">
    <location>
        <begin position="7"/>
        <end position="28"/>
    </location>
</feature>
<evidence type="ECO:0000259" key="7">
    <source>
        <dbReference type="SMART" id="SM00849"/>
    </source>
</evidence>
<evidence type="ECO:0000256" key="1">
    <source>
        <dbReference type="ARBA" id="ARBA00001947"/>
    </source>
</evidence>
<dbReference type="AlphaFoldDB" id="A0A0R2UCT0"/>
<evidence type="ECO:0000256" key="5">
    <source>
        <dbReference type="ARBA" id="ARBA00022833"/>
    </source>
</evidence>
<comment type="caution">
    <text evidence="8">The sequence shown here is derived from an EMBL/GenBank/DDBJ whole genome shotgun (WGS) entry which is preliminary data.</text>
</comment>
<evidence type="ECO:0000313" key="8">
    <source>
        <dbReference type="EMBL" id="KRO97263.1"/>
    </source>
</evidence>
<dbReference type="PANTHER" id="PTHR42978">
    <property type="entry name" value="QUORUM-QUENCHING LACTONASE YTNP-RELATED-RELATED"/>
    <property type="match status" value="1"/>
</dbReference>
<evidence type="ECO:0000256" key="2">
    <source>
        <dbReference type="ARBA" id="ARBA00007749"/>
    </source>
</evidence>
<comment type="similarity">
    <text evidence="2">Belongs to the metallo-beta-lactamase superfamily.</text>
</comment>
<proteinExistence type="inferred from homology"/>
<dbReference type="SUPFAM" id="SSF56281">
    <property type="entry name" value="Metallo-hydrolase/oxidoreductase"/>
    <property type="match status" value="1"/>
</dbReference>
<evidence type="ECO:0000256" key="6">
    <source>
        <dbReference type="SAM" id="Phobius"/>
    </source>
</evidence>
<dbReference type="InterPro" id="IPR051013">
    <property type="entry name" value="MBL_superfamily_lactonases"/>
</dbReference>
<protein>
    <recommendedName>
        <fullName evidence="7">Metallo-beta-lactamase domain-containing protein</fullName>
    </recommendedName>
</protein>
<dbReference type="InterPro" id="IPR001279">
    <property type="entry name" value="Metallo-B-lactamas"/>
</dbReference>
<dbReference type="GO" id="GO:0046872">
    <property type="term" value="F:metal ion binding"/>
    <property type="evidence" value="ECO:0007669"/>
    <property type="project" value="UniProtKB-KW"/>
</dbReference>
<name>A0A0R2UCT0_9GAMM</name>
<gene>
    <name evidence="8" type="ORF">ABS24_06455</name>
</gene>
<keyword evidence="6" id="KW-1133">Transmembrane helix</keyword>
<dbReference type="Pfam" id="PF00753">
    <property type="entry name" value="Lactamase_B"/>
    <property type="match status" value="1"/>
</dbReference>
<keyword evidence="3" id="KW-0479">Metal-binding</keyword>
<keyword evidence="6" id="KW-0472">Membrane</keyword>
<dbReference type="GO" id="GO:0016787">
    <property type="term" value="F:hydrolase activity"/>
    <property type="evidence" value="ECO:0007669"/>
    <property type="project" value="UniProtKB-KW"/>
</dbReference>
<keyword evidence="4" id="KW-0378">Hydrolase</keyword>
<dbReference type="InterPro" id="IPR036866">
    <property type="entry name" value="RibonucZ/Hydroxyglut_hydro"/>
</dbReference>
<evidence type="ECO:0000256" key="4">
    <source>
        <dbReference type="ARBA" id="ARBA00022801"/>
    </source>
</evidence>
<comment type="cofactor">
    <cofactor evidence="1">
        <name>Zn(2+)</name>
        <dbReference type="ChEBI" id="CHEBI:29105"/>
    </cofactor>
</comment>
<organism evidence="8 9">
    <name type="scientific">SAR92 bacterium BACL26 MAG-121220-bin70</name>
    <dbReference type="NCBI Taxonomy" id="1655626"/>
    <lineage>
        <taxon>Bacteria</taxon>
        <taxon>Pseudomonadati</taxon>
        <taxon>Pseudomonadota</taxon>
        <taxon>Gammaproteobacteria</taxon>
        <taxon>Cellvibrionales</taxon>
        <taxon>Porticoccaceae</taxon>
        <taxon>SAR92 clade</taxon>
    </lineage>
</organism>
<sequence>MKWVLRIISSLVILVIIGAGIVLIPAHIQIRGVTPALPSEEELLALTKPSNALSGPTKLSYILTSSQPLARGQISHISILVEWENGRRFLIDAGMSRQEAENFAALLKKMDPSAGQATVRGTISELLGPDTKYVAGVGFTHLHIDHTQGIKSFCDARGPGALLLQTESQRKLQNFNTTEGAEIVFGSCLTRTAFSSGDNESLYKSPQFPGIAALALGGHTPGSTLWAVALGDKVFLFSGDITNDKASLNQDTPKSAIYSYLLVPENTNRTSELRKWLHTLDQNDRFSVIVSHDLASTQLYLSAFVNDANFSKK</sequence>
<keyword evidence="6" id="KW-0812">Transmembrane</keyword>
<evidence type="ECO:0000256" key="3">
    <source>
        <dbReference type="ARBA" id="ARBA00022723"/>
    </source>
</evidence>
<dbReference type="EMBL" id="LICA01000009">
    <property type="protein sequence ID" value="KRO97263.1"/>
    <property type="molecule type" value="Genomic_DNA"/>
</dbReference>
<dbReference type="Proteomes" id="UP000051213">
    <property type="component" value="Unassembled WGS sequence"/>
</dbReference>
<dbReference type="PANTHER" id="PTHR42978:SF2">
    <property type="entry name" value="102 KBASES UNSTABLE REGION: FROM 1 TO 119443"/>
    <property type="match status" value="1"/>
</dbReference>